<reference evidence="2 3" key="1">
    <citation type="submission" date="2011-09" db="EMBL/GenBank/DDBJ databases">
        <title>The permanent draft genome of Caldithrix abyssi DSM 13497.</title>
        <authorList>
            <consortium name="US DOE Joint Genome Institute (JGI-PGF)"/>
            <person name="Lucas S."/>
            <person name="Han J."/>
            <person name="Lapidus A."/>
            <person name="Bruce D."/>
            <person name="Goodwin L."/>
            <person name="Pitluck S."/>
            <person name="Peters L."/>
            <person name="Kyrpides N."/>
            <person name="Mavromatis K."/>
            <person name="Ivanova N."/>
            <person name="Mikhailova N."/>
            <person name="Chertkov O."/>
            <person name="Detter J.C."/>
            <person name="Tapia R."/>
            <person name="Han C."/>
            <person name="Land M."/>
            <person name="Hauser L."/>
            <person name="Markowitz V."/>
            <person name="Cheng J.-F."/>
            <person name="Hugenholtz P."/>
            <person name="Woyke T."/>
            <person name="Wu D."/>
            <person name="Spring S."/>
            <person name="Brambilla E."/>
            <person name="Klenk H.-P."/>
            <person name="Eisen J.A."/>
        </authorList>
    </citation>
    <scope>NUCLEOTIDE SEQUENCE [LARGE SCALE GENOMIC DNA]</scope>
    <source>
        <strain evidence="2 3">DSM 13497</strain>
    </source>
</reference>
<dbReference type="AlphaFoldDB" id="H1XSH9"/>
<dbReference type="EMBL" id="CP018099">
    <property type="protein sequence ID" value="APF17262.1"/>
    <property type="molecule type" value="Genomic_DNA"/>
</dbReference>
<organism evidence="2 3">
    <name type="scientific">Caldithrix abyssi DSM 13497</name>
    <dbReference type="NCBI Taxonomy" id="880073"/>
    <lineage>
        <taxon>Bacteria</taxon>
        <taxon>Pseudomonadati</taxon>
        <taxon>Calditrichota</taxon>
        <taxon>Calditrichia</taxon>
        <taxon>Calditrichales</taxon>
        <taxon>Calditrichaceae</taxon>
        <taxon>Caldithrix</taxon>
    </lineage>
</organism>
<name>H1XSH9_CALAY</name>
<evidence type="ECO:0000313" key="2">
    <source>
        <dbReference type="EMBL" id="EHO41391.1"/>
    </source>
</evidence>
<dbReference type="RefSeq" id="WP_006928509.1">
    <property type="nucleotide sequence ID" value="NZ_CM001402.1"/>
</dbReference>
<dbReference type="Proteomes" id="UP000183868">
    <property type="component" value="Chromosome"/>
</dbReference>
<dbReference type="eggNOG" id="ENOG50345BA">
    <property type="taxonomic scope" value="Bacteria"/>
</dbReference>
<gene>
    <name evidence="1" type="ORF">Cabys_511</name>
    <name evidence="2" type="ORF">Calab_1775</name>
</gene>
<evidence type="ECO:0008006" key="5">
    <source>
        <dbReference type="Google" id="ProtNLM"/>
    </source>
</evidence>
<evidence type="ECO:0000313" key="3">
    <source>
        <dbReference type="Proteomes" id="UP000004671"/>
    </source>
</evidence>
<dbReference type="PaxDb" id="880073-Calab_1775"/>
<keyword evidence="3" id="KW-1185">Reference proteome</keyword>
<dbReference type="EMBL" id="CM001402">
    <property type="protein sequence ID" value="EHO41391.1"/>
    <property type="molecule type" value="Genomic_DNA"/>
</dbReference>
<evidence type="ECO:0000313" key="1">
    <source>
        <dbReference type="EMBL" id="APF17262.1"/>
    </source>
</evidence>
<sequence length="250" mass="29007" precursor="true">MIRHKRLQLFMIGLFFYLFALWGGTQALAASFRLHSITPLAFFNLGLNLKEEQGLKSVAGPGAGAHIRFAAGDRWNVTLSGGYLDLNIDQADPIPHWNWAFWDRFYGNYIRDLQRDSNYVADLTYRQKLSLIPAVLRIGYHQPIGKRFALDVQLGGGLYLFKRTLAVHEKWTKHFPEKNYSFTYAFDNHAPPHSGNIPAAVLGLEAIYHFKQYLHFNFGLNYHYFFQTEKKTYFPFEQLLQLQIGLQFVH</sequence>
<dbReference type="Proteomes" id="UP000004671">
    <property type="component" value="Chromosome"/>
</dbReference>
<dbReference type="STRING" id="880073.Cabys_511"/>
<accession>H1XSH9</accession>
<dbReference type="HOGENOM" id="CLU_1109798_0_0_0"/>
<dbReference type="KEGG" id="caby:Cabys_511"/>
<protein>
    <recommendedName>
        <fullName evidence="5">Outer membrane protein beta-barrel domain-containing protein</fullName>
    </recommendedName>
</protein>
<reference evidence="1 4" key="2">
    <citation type="submission" date="2016-11" db="EMBL/GenBank/DDBJ databases">
        <title>Genomic analysis of Caldithrix abyssi and proposal of a novel bacterial phylum Caldithrichaeota.</title>
        <authorList>
            <person name="Kublanov I."/>
            <person name="Sigalova O."/>
            <person name="Gavrilov S."/>
            <person name="Lebedinsky A."/>
            <person name="Ivanova N."/>
            <person name="Daum C."/>
            <person name="Reddy T."/>
            <person name="Klenk H.P."/>
            <person name="Goker M."/>
            <person name="Reva O."/>
            <person name="Miroshnichenko M."/>
            <person name="Kyprides N."/>
            <person name="Woyke T."/>
            <person name="Gelfand M."/>
        </authorList>
    </citation>
    <scope>NUCLEOTIDE SEQUENCE [LARGE SCALE GENOMIC DNA]</scope>
    <source>
        <strain evidence="1 4">LF13</strain>
    </source>
</reference>
<proteinExistence type="predicted"/>
<dbReference type="InParanoid" id="H1XSH9"/>
<evidence type="ECO:0000313" key="4">
    <source>
        <dbReference type="Proteomes" id="UP000183868"/>
    </source>
</evidence>